<feature type="domain" description="Acyl-CoA oxidase/dehydrogenase middle" evidence="7">
    <location>
        <begin position="125"/>
        <end position="224"/>
    </location>
</feature>
<evidence type="ECO:0000256" key="4">
    <source>
        <dbReference type="ARBA" id="ARBA00022827"/>
    </source>
</evidence>
<dbReference type="InterPro" id="IPR050741">
    <property type="entry name" value="Acyl-CoA_dehydrogenase"/>
</dbReference>
<dbReference type="InterPro" id="IPR036250">
    <property type="entry name" value="AcylCo_DH-like_C"/>
</dbReference>
<gene>
    <name evidence="8" type="ORF">MNBD_GAMMA02-719</name>
</gene>
<feature type="domain" description="Acyl-CoA dehydrogenase/oxidase C-terminal" evidence="6">
    <location>
        <begin position="237"/>
        <end position="389"/>
    </location>
</feature>
<evidence type="ECO:0000256" key="2">
    <source>
        <dbReference type="ARBA" id="ARBA00009347"/>
    </source>
</evidence>
<evidence type="ECO:0000259" key="7">
    <source>
        <dbReference type="Pfam" id="PF02770"/>
    </source>
</evidence>
<dbReference type="SUPFAM" id="SSF56645">
    <property type="entry name" value="Acyl-CoA dehydrogenase NM domain-like"/>
    <property type="match status" value="1"/>
</dbReference>
<dbReference type="PANTHER" id="PTHR48083:SF13">
    <property type="entry name" value="ACYL-COA DEHYDROGENASE FAMILY MEMBER 11"/>
    <property type="match status" value="1"/>
</dbReference>
<dbReference type="Pfam" id="PF02770">
    <property type="entry name" value="Acyl-CoA_dh_M"/>
    <property type="match status" value="1"/>
</dbReference>
<keyword evidence="3" id="KW-0285">Flavoprotein</keyword>
<dbReference type="PANTHER" id="PTHR48083">
    <property type="entry name" value="MEDIUM-CHAIN SPECIFIC ACYL-COA DEHYDROGENASE, MITOCHONDRIAL-RELATED"/>
    <property type="match status" value="1"/>
</dbReference>
<dbReference type="InterPro" id="IPR037069">
    <property type="entry name" value="AcylCoA_DH/ox_N_sf"/>
</dbReference>
<dbReference type="GO" id="GO:0003995">
    <property type="term" value="F:acyl-CoA dehydrogenase activity"/>
    <property type="evidence" value="ECO:0007669"/>
    <property type="project" value="TreeGrafter"/>
</dbReference>
<comment type="cofactor">
    <cofactor evidence="1">
        <name>FAD</name>
        <dbReference type="ChEBI" id="CHEBI:57692"/>
    </cofactor>
</comment>
<evidence type="ECO:0000259" key="6">
    <source>
        <dbReference type="Pfam" id="PF00441"/>
    </source>
</evidence>
<evidence type="ECO:0000256" key="1">
    <source>
        <dbReference type="ARBA" id="ARBA00001974"/>
    </source>
</evidence>
<keyword evidence="5" id="KW-0560">Oxidoreductase</keyword>
<organism evidence="8">
    <name type="scientific">hydrothermal vent metagenome</name>
    <dbReference type="NCBI Taxonomy" id="652676"/>
    <lineage>
        <taxon>unclassified sequences</taxon>
        <taxon>metagenomes</taxon>
        <taxon>ecological metagenomes</taxon>
    </lineage>
</organism>
<dbReference type="EMBL" id="UOFA01000295">
    <property type="protein sequence ID" value="VAW46630.1"/>
    <property type="molecule type" value="Genomic_DNA"/>
</dbReference>
<proteinExistence type="inferred from homology"/>
<dbReference type="Gene3D" id="1.10.540.10">
    <property type="entry name" value="Acyl-CoA dehydrogenase/oxidase, N-terminal domain"/>
    <property type="match status" value="1"/>
</dbReference>
<dbReference type="GO" id="GO:0005737">
    <property type="term" value="C:cytoplasm"/>
    <property type="evidence" value="ECO:0007669"/>
    <property type="project" value="TreeGrafter"/>
</dbReference>
<dbReference type="InterPro" id="IPR009100">
    <property type="entry name" value="AcylCoA_DH/oxidase_NM_dom_sf"/>
</dbReference>
<protein>
    <submittedName>
        <fullName evidence="8">Acyl-CoA dehydrogenase</fullName>
    </submittedName>
</protein>
<dbReference type="AlphaFoldDB" id="A0A3B0W263"/>
<comment type="similarity">
    <text evidence="2">Belongs to the acyl-CoA dehydrogenase family.</text>
</comment>
<accession>A0A3B0W263</accession>
<reference evidence="8" key="1">
    <citation type="submission" date="2018-06" db="EMBL/GenBank/DDBJ databases">
        <authorList>
            <person name="Zhirakovskaya E."/>
        </authorList>
    </citation>
    <scope>NUCLEOTIDE SEQUENCE</scope>
</reference>
<dbReference type="SUPFAM" id="SSF47203">
    <property type="entry name" value="Acyl-CoA dehydrogenase C-terminal domain-like"/>
    <property type="match status" value="1"/>
</dbReference>
<dbReference type="FunFam" id="2.40.110.10:FF:000002">
    <property type="entry name" value="Acyl-CoA dehydrogenase fadE12"/>
    <property type="match status" value="1"/>
</dbReference>
<dbReference type="Gene3D" id="2.40.110.10">
    <property type="entry name" value="Butyryl-CoA Dehydrogenase, subunit A, domain 2"/>
    <property type="match status" value="1"/>
</dbReference>
<sequence>MTQEIFTDMLKRINAIVREHIIPLEPLLLTQQWTELFSQLDQLRTEVKAQDLWAPNLPASVGGLNLSTMRLAQIAEVSGQSPLGHYCFGCQAPDAGNAELLHMYANDFIKSSFLLPLAKGDIRSCFAMTEPHTAGSNPTMLDTTAELIDDHWVINGRKWFTTAADGANFTIVMAVTDPEAHRHQRASMIIVPLDNSGYRNLRNIPVMGHSGSGYFSHSEVEFVNCKVPANHLIGERGQGFKMAQQRLGPGRIQHCMRWIGIAKRCFNLMCQHVKQRQITPTSTLADQAVIQSKIAESFAAMNASRALVMETAQIVDEQGFEAAKHHISMIKFESANMLQSVVDNALQSMGALGMTDDSIVAFFYREERAARIYDGPDEVHKISLAKSLLKSKTINF</sequence>
<evidence type="ECO:0000313" key="8">
    <source>
        <dbReference type="EMBL" id="VAW46630.1"/>
    </source>
</evidence>
<evidence type="ECO:0000256" key="3">
    <source>
        <dbReference type="ARBA" id="ARBA00022630"/>
    </source>
</evidence>
<evidence type="ECO:0000256" key="5">
    <source>
        <dbReference type="ARBA" id="ARBA00023002"/>
    </source>
</evidence>
<dbReference type="Gene3D" id="1.20.140.10">
    <property type="entry name" value="Butyryl-CoA Dehydrogenase, subunit A, domain 3"/>
    <property type="match status" value="1"/>
</dbReference>
<dbReference type="GO" id="GO:0033539">
    <property type="term" value="P:fatty acid beta-oxidation using acyl-CoA dehydrogenase"/>
    <property type="evidence" value="ECO:0007669"/>
    <property type="project" value="TreeGrafter"/>
</dbReference>
<dbReference type="Pfam" id="PF00441">
    <property type="entry name" value="Acyl-CoA_dh_1"/>
    <property type="match status" value="1"/>
</dbReference>
<keyword evidence="4" id="KW-0274">FAD</keyword>
<dbReference type="InterPro" id="IPR046373">
    <property type="entry name" value="Acyl-CoA_Oxase/DH_mid-dom_sf"/>
</dbReference>
<dbReference type="InterPro" id="IPR009075">
    <property type="entry name" value="AcylCo_DH/oxidase_C"/>
</dbReference>
<dbReference type="GO" id="GO:0050660">
    <property type="term" value="F:flavin adenine dinucleotide binding"/>
    <property type="evidence" value="ECO:0007669"/>
    <property type="project" value="InterPro"/>
</dbReference>
<dbReference type="InterPro" id="IPR006091">
    <property type="entry name" value="Acyl-CoA_Oxase/DH_mid-dom"/>
</dbReference>
<name>A0A3B0W263_9ZZZZ</name>